<proteinExistence type="predicted"/>
<comment type="caution">
    <text evidence="2">The sequence shown here is derived from an EMBL/GenBank/DDBJ whole genome shotgun (WGS) entry which is preliminary data.</text>
</comment>
<dbReference type="Proteomes" id="UP000283479">
    <property type="component" value="Unassembled WGS sequence"/>
</dbReference>
<feature type="region of interest" description="Disordered" evidence="1">
    <location>
        <begin position="1"/>
        <end position="22"/>
    </location>
</feature>
<evidence type="ECO:0000313" key="2">
    <source>
        <dbReference type="EMBL" id="RVW02137.1"/>
    </source>
</evidence>
<evidence type="ECO:0000313" key="3">
    <source>
        <dbReference type="Proteomes" id="UP000283479"/>
    </source>
</evidence>
<sequence>MPRPAPRFSRVSEKHRPSTDADVQELAGRLFDVADATSGDVEGVDALVGAGADALAGHPPALDAARMFEREDYPRVLGKHPE</sequence>
<dbReference type="EMBL" id="RKLO01000004">
    <property type="protein sequence ID" value="RVW02137.1"/>
    <property type="molecule type" value="Genomic_DNA"/>
</dbReference>
<feature type="compositionally biased region" description="Basic and acidic residues" evidence="1">
    <location>
        <begin position="10"/>
        <end position="19"/>
    </location>
</feature>
<evidence type="ECO:0000256" key="1">
    <source>
        <dbReference type="SAM" id="MobiDB-lite"/>
    </source>
</evidence>
<reference evidence="2 3" key="1">
    <citation type="submission" date="2018-11" db="EMBL/GenBank/DDBJ databases">
        <title>Rhodococcus spongicola sp. nov. and Rhodococcus xishaensis sp. nov. from marine sponges.</title>
        <authorList>
            <person name="Li L."/>
            <person name="Lin H.W."/>
        </authorList>
    </citation>
    <scope>NUCLEOTIDE SEQUENCE [LARGE SCALE GENOMIC DNA]</scope>
    <source>
        <strain evidence="2 3">LHW51113</strain>
    </source>
</reference>
<protein>
    <submittedName>
        <fullName evidence="2">Uncharacterized protein</fullName>
    </submittedName>
</protein>
<gene>
    <name evidence="2" type="ORF">EGT50_12080</name>
</gene>
<keyword evidence="3" id="KW-1185">Reference proteome</keyword>
<name>A0A3S3ADS1_9NOCA</name>
<accession>A0A3S3ADS1</accession>
<dbReference type="AlphaFoldDB" id="A0A3S3ADS1"/>
<organism evidence="2 3">
    <name type="scientific">Rhodococcus xishaensis</name>
    <dbReference type="NCBI Taxonomy" id="2487364"/>
    <lineage>
        <taxon>Bacteria</taxon>
        <taxon>Bacillati</taxon>
        <taxon>Actinomycetota</taxon>
        <taxon>Actinomycetes</taxon>
        <taxon>Mycobacteriales</taxon>
        <taxon>Nocardiaceae</taxon>
        <taxon>Rhodococcus</taxon>
    </lineage>
</organism>